<dbReference type="STRING" id="1817816.A2Y64_02985"/>
<feature type="transmembrane region" description="Helical" evidence="1">
    <location>
        <begin position="12"/>
        <end position="30"/>
    </location>
</feature>
<dbReference type="Proteomes" id="UP000177187">
    <property type="component" value="Unassembled WGS sequence"/>
</dbReference>
<comment type="caution">
    <text evidence="2">The sequence shown here is derived from an EMBL/GenBank/DDBJ whole genome shotgun (WGS) entry which is preliminary data.</text>
</comment>
<evidence type="ECO:0000256" key="1">
    <source>
        <dbReference type="SAM" id="Phobius"/>
    </source>
</evidence>
<proteinExistence type="predicted"/>
<sequence length="61" mass="6382">MGFLSLKDWGCLGVLIVVVLWACLLVVGIVSNADWLLAAVSLSPTTICLGFAVGHLLAGKR</sequence>
<keyword evidence="1" id="KW-1133">Transmembrane helix</keyword>
<keyword evidence="1" id="KW-0472">Membrane</keyword>
<evidence type="ECO:0000313" key="3">
    <source>
        <dbReference type="Proteomes" id="UP000177187"/>
    </source>
</evidence>
<protein>
    <submittedName>
        <fullName evidence="2">Uncharacterized protein</fullName>
    </submittedName>
</protein>
<reference evidence="2 3" key="1">
    <citation type="journal article" date="2016" name="Nat. Commun.">
        <title>Thousands of microbial genomes shed light on interconnected biogeochemical processes in an aquifer system.</title>
        <authorList>
            <person name="Anantharaman K."/>
            <person name="Brown C.T."/>
            <person name="Hug L.A."/>
            <person name="Sharon I."/>
            <person name="Castelle C.J."/>
            <person name="Probst A.J."/>
            <person name="Thomas B.C."/>
            <person name="Singh A."/>
            <person name="Wilkins M.J."/>
            <person name="Karaoz U."/>
            <person name="Brodie E.L."/>
            <person name="Williams K.H."/>
            <person name="Hubbard S.S."/>
            <person name="Banfield J.F."/>
        </authorList>
    </citation>
    <scope>NUCLEOTIDE SEQUENCE [LARGE SCALE GENOMIC DNA]</scope>
</reference>
<evidence type="ECO:0000313" key="2">
    <source>
        <dbReference type="EMBL" id="OGD78808.1"/>
    </source>
</evidence>
<organism evidence="2 3">
    <name type="scientific">Candidatus Coatesbacteria bacterium RBG_13_66_14</name>
    <dbReference type="NCBI Taxonomy" id="1817816"/>
    <lineage>
        <taxon>Bacteria</taxon>
        <taxon>Candidatus Coatesiibacteriota</taxon>
    </lineage>
</organism>
<feature type="transmembrane region" description="Helical" evidence="1">
    <location>
        <begin position="36"/>
        <end position="58"/>
    </location>
</feature>
<accession>A0A1F5FGK7</accession>
<gene>
    <name evidence="2" type="ORF">A2Y64_02985</name>
</gene>
<keyword evidence="1" id="KW-0812">Transmembrane</keyword>
<name>A0A1F5FGK7_9BACT</name>
<dbReference type="AlphaFoldDB" id="A0A1F5FGK7"/>
<dbReference type="EMBL" id="MFAF01000024">
    <property type="protein sequence ID" value="OGD78808.1"/>
    <property type="molecule type" value="Genomic_DNA"/>
</dbReference>